<evidence type="ECO:0000313" key="2">
    <source>
        <dbReference type="Proteomes" id="UP000651271"/>
    </source>
</evidence>
<keyword evidence="2" id="KW-1185">Reference proteome</keyword>
<gene>
    <name evidence="1" type="ORF">H8B04_01880</name>
</gene>
<proteinExistence type="predicted"/>
<evidence type="ECO:0000313" key="1">
    <source>
        <dbReference type="EMBL" id="MBD1428324.1"/>
    </source>
</evidence>
<organism evidence="1 2">
    <name type="scientific">Sphingobacterium litopenaei</name>
    <dbReference type="NCBI Taxonomy" id="2763500"/>
    <lineage>
        <taxon>Bacteria</taxon>
        <taxon>Pseudomonadati</taxon>
        <taxon>Bacteroidota</taxon>
        <taxon>Sphingobacteriia</taxon>
        <taxon>Sphingobacteriales</taxon>
        <taxon>Sphingobacteriaceae</taxon>
        <taxon>Sphingobacterium</taxon>
    </lineage>
</organism>
<dbReference type="RefSeq" id="WP_156138256.1">
    <property type="nucleotide sequence ID" value="NZ_JACOIJ010000002.1"/>
</dbReference>
<protein>
    <submittedName>
        <fullName evidence="1">Uncharacterized protein</fullName>
    </submittedName>
</protein>
<accession>A0ABR7YAI8</accession>
<reference evidence="1 2" key="1">
    <citation type="submission" date="2020-08" db="EMBL/GenBank/DDBJ databases">
        <title>Sphingobacterium sp. DN04309 isolated from aquaculture water.</title>
        <authorList>
            <person name="Zhang M."/>
        </authorList>
    </citation>
    <scope>NUCLEOTIDE SEQUENCE [LARGE SCALE GENOMIC DNA]</scope>
    <source>
        <strain evidence="1 2">DN04309</strain>
    </source>
</reference>
<comment type="caution">
    <text evidence="1">The sequence shown here is derived from an EMBL/GenBank/DDBJ whole genome shotgun (WGS) entry which is preliminary data.</text>
</comment>
<dbReference type="EMBL" id="JACOIJ010000002">
    <property type="protein sequence ID" value="MBD1428324.1"/>
    <property type="molecule type" value="Genomic_DNA"/>
</dbReference>
<sequence>MNCQQRCSLIKNICHFNDDDDVGVDGAENYLYNDDKYDGQQQKLGISIWQRGKSALSN</sequence>
<dbReference type="Proteomes" id="UP000651271">
    <property type="component" value="Unassembled WGS sequence"/>
</dbReference>
<name>A0ABR7YAI8_9SPHI</name>